<dbReference type="InterPro" id="IPR036983">
    <property type="entry name" value="AIM24_sf"/>
</dbReference>
<name>A0A7J3SMD6_9CREN</name>
<dbReference type="SUPFAM" id="SSF51219">
    <property type="entry name" value="TRAP-like"/>
    <property type="match status" value="1"/>
</dbReference>
<dbReference type="InterPro" id="IPR002838">
    <property type="entry name" value="AIM24"/>
</dbReference>
<dbReference type="EMBL" id="DTLS01000179">
    <property type="protein sequence ID" value="HGZ60781.1"/>
    <property type="molecule type" value="Genomic_DNA"/>
</dbReference>
<dbReference type="Gene3D" id="3.60.160.10">
    <property type="entry name" value="Mitochondrial biogenesis AIM24"/>
    <property type="match status" value="1"/>
</dbReference>
<sequence>MVLLMEWEIKGDGSSKYLIVKLSNGEKVTLEPGSFLMGRGEYSIETKSGGVIKGLSRTIFGGESFFLNTFISHDFTELYVAPSLPGDIKYIPLSGSGGIILKDSTFLAAHGDITLTVAWKGITGAIAGSGLIWLKSEGEGGVWVSSFVAIEEIDVSSKGKVLIDNDHIVAFDNGLKWAVRKFGGLKSFIFGGEGFLIEFQGSGRLLIQSRNIRSLANALLPFIPKRG</sequence>
<dbReference type="PANTHER" id="PTHR43657:SF1">
    <property type="entry name" value="ALTERED INHERITANCE OF MITOCHONDRIA PROTEIN 24, MITOCHONDRIAL"/>
    <property type="match status" value="1"/>
</dbReference>
<organism evidence="1">
    <name type="scientific">Fervidicoccus fontis</name>
    <dbReference type="NCBI Taxonomy" id="683846"/>
    <lineage>
        <taxon>Archaea</taxon>
        <taxon>Thermoproteota</taxon>
        <taxon>Thermoprotei</taxon>
        <taxon>Fervidicoccales</taxon>
        <taxon>Fervidicoccaceae</taxon>
        <taxon>Fervidicoccus</taxon>
    </lineage>
</organism>
<accession>A0A7J3SMD6</accession>
<dbReference type="PANTHER" id="PTHR43657">
    <property type="entry name" value="TRYPTOPHAN RNA-BINDING ATTENUATOR PROTEIN-LIKE PROTEIN"/>
    <property type="match status" value="1"/>
</dbReference>
<dbReference type="NCBIfam" id="TIGR00266">
    <property type="entry name" value="TIGR00266 family protein"/>
    <property type="match status" value="1"/>
</dbReference>
<dbReference type="AlphaFoldDB" id="A0A7J3SMD6"/>
<dbReference type="Pfam" id="PF01987">
    <property type="entry name" value="AIM24"/>
    <property type="match status" value="1"/>
</dbReference>
<dbReference type="InterPro" id="IPR016031">
    <property type="entry name" value="Trp_RNA-bd_attenuator-like_dom"/>
</dbReference>
<evidence type="ECO:0000313" key="1">
    <source>
        <dbReference type="EMBL" id="HGZ60781.1"/>
    </source>
</evidence>
<comment type="caution">
    <text evidence="1">The sequence shown here is derived from an EMBL/GenBank/DDBJ whole genome shotgun (WGS) entry which is preliminary data.</text>
</comment>
<protein>
    <submittedName>
        <fullName evidence="1">TIGR00266 family protein</fullName>
    </submittedName>
</protein>
<gene>
    <name evidence="1" type="ORF">ENW83_06265</name>
</gene>
<reference evidence="1" key="1">
    <citation type="journal article" date="2020" name="mSystems">
        <title>Genome- and Community-Level Interaction Insights into Carbon Utilization and Element Cycling Functions of Hydrothermarchaeota in Hydrothermal Sediment.</title>
        <authorList>
            <person name="Zhou Z."/>
            <person name="Liu Y."/>
            <person name="Xu W."/>
            <person name="Pan J."/>
            <person name="Luo Z.H."/>
            <person name="Li M."/>
        </authorList>
    </citation>
    <scope>NUCLEOTIDE SEQUENCE [LARGE SCALE GENOMIC DNA]</scope>
    <source>
        <strain evidence="1">SpSt-885</strain>
    </source>
</reference>
<proteinExistence type="predicted"/>